<feature type="domain" description="RRM" evidence="4">
    <location>
        <begin position="22"/>
        <end position="102"/>
    </location>
</feature>
<dbReference type="InterPro" id="IPR000504">
    <property type="entry name" value="RRM_dom"/>
</dbReference>
<feature type="region of interest" description="Disordered" evidence="3">
    <location>
        <begin position="326"/>
        <end position="348"/>
    </location>
</feature>
<reference evidence="5 6" key="1">
    <citation type="submission" date="2024-04" db="EMBL/GenBank/DDBJ databases">
        <title>genome sequences of Mucor flavus KT1a and Helicostylum pulchrum KT1b strains isolation_sourced from the surface of a dry-aged beef.</title>
        <authorList>
            <person name="Toyotome T."/>
            <person name="Hosono M."/>
            <person name="Torimaru M."/>
            <person name="Fukuda K."/>
            <person name="Mikami N."/>
        </authorList>
    </citation>
    <scope>NUCLEOTIDE SEQUENCE [LARGE SCALE GENOMIC DNA]</scope>
    <source>
        <strain evidence="5 6">KT1b</strain>
    </source>
</reference>
<evidence type="ECO:0000256" key="2">
    <source>
        <dbReference type="PROSITE-ProRule" id="PRU00176"/>
    </source>
</evidence>
<dbReference type="EMBL" id="BAABUJ010000013">
    <property type="protein sequence ID" value="GAA5799665.1"/>
    <property type="molecule type" value="Genomic_DNA"/>
</dbReference>
<evidence type="ECO:0000256" key="3">
    <source>
        <dbReference type="SAM" id="MobiDB-lite"/>
    </source>
</evidence>
<sequence>MSTSVTDAGNVQQPEDVGNPANTIYVGNLDQRVTDTMLHEIFETVGTVVNVKIVSVRRHTSYAGVNYAFVEFADQRVAEQAIQDMNGRKIFNYEIRANWAQQANNSQVQKEDTASHYHVFVGDIAPEITDDSLVQAFSVFGTMSEAHVMWDPVSGKSRGFGFVAFRDKTDAEQAIATMNGEWLGTRAIRCNWATQKGQTATPAPQPGQQLPYEVVIHQTPAYVTSIYIGNLPPNVSRKTDLVQPFQRFGYVQEVKLQAERGFAFVKMDTHENAANAIVHLQNINLNGSIAKLSWGKDRPPPGWQNYGGYHQPQQQNWNNGGPQMQYGGGGGGGNGIGRGNHRNNAAPNNTVFGVPAHLTNGYAFHNPAPGNIPSLDPHGGSAVAAAHAAQWNQQAAVAAQQQQQKLYDQYNGSNNI</sequence>
<dbReference type="SMART" id="SM00360">
    <property type="entry name" value="RRM"/>
    <property type="match status" value="3"/>
</dbReference>
<organism evidence="5 6">
    <name type="scientific">Helicostylum pulchrum</name>
    <dbReference type="NCBI Taxonomy" id="562976"/>
    <lineage>
        <taxon>Eukaryota</taxon>
        <taxon>Fungi</taxon>
        <taxon>Fungi incertae sedis</taxon>
        <taxon>Mucoromycota</taxon>
        <taxon>Mucoromycotina</taxon>
        <taxon>Mucoromycetes</taxon>
        <taxon>Mucorales</taxon>
        <taxon>Mucorineae</taxon>
        <taxon>Mucoraceae</taxon>
        <taxon>Helicostylum</taxon>
    </lineage>
</organism>
<dbReference type="SUPFAM" id="SSF54928">
    <property type="entry name" value="RNA-binding domain, RBD"/>
    <property type="match status" value="3"/>
</dbReference>
<protein>
    <recommendedName>
        <fullName evidence="4">RRM domain-containing protein</fullName>
    </recommendedName>
</protein>
<accession>A0ABP9XY41</accession>
<gene>
    <name evidence="5" type="ORF">HPULCUR_005082</name>
</gene>
<proteinExistence type="predicted"/>
<name>A0ABP9XY41_9FUNG</name>
<dbReference type="Pfam" id="PF00076">
    <property type="entry name" value="RRM_1"/>
    <property type="match status" value="3"/>
</dbReference>
<evidence type="ECO:0000313" key="5">
    <source>
        <dbReference type="EMBL" id="GAA5799665.1"/>
    </source>
</evidence>
<dbReference type="PROSITE" id="PS50102">
    <property type="entry name" value="RRM"/>
    <property type="match status" value="3"/>
</dbReference>
<feature type="domain" description="RRM" evidence="4">
    <location>
        <begin position="224"/>
        <end position="297"/>
    </location>
</feature>
<dbReference type="InterPro" id="IPR050825">
    <property type="entry name" value="RBM42_RBP45_47-like"/>
</dbReference>
<dbReference type="InterPro" id="IPR012677">
    <property type="entry name" value="Nucleotide-bd_a/b_plait_sf"/>
</dbReference>
<dbReference type="InterPro" id="IPR035979">
    <property type="entry name" value="RBD_domain_sf"/>
</dbReference>
<comment type="caution">
    <text evidence="5">The sequence shown here is derived from an EMBL/GenBank/DDBJ whole genome shotgun (WGS) entry which is preliminary data.</text>
</comment>
<evidence type="ECO:0000313" key="6">
    <source>
        <dbReference type="Proteomes" id="UP001476247"/>
    </source>
</evidence>
<feature type="compositionally biased region" description="Gly residues" evidence="3">
    <location>
        <begin position="326"/>
        <end position="338"/>
    </location>
</feature>
<dbReference type="PANTHER" id="PTHR47640">
    <property type="entry name" value="TRNA SELENOCYSTEINE 1-ASSOCIATED PROTEIN 1-RELATED-RELATED"/>
    <property type="match status" value="1"/>
</dbReference>
<evidence type="ECO:0000256" key="1">
    <source>
        <dbReference type="ARBA" id="ARBA00022884"/>
    </source>
</evidence>
<dbReference type="Gene3D" id="3.30.70.330">
    <property type="match status" value="3"/>
</dbReference>
<dbReference type="Proteomes" id="UP001476247">
    <property type="component" value="Unassembled WGS sequence"/>
</dbReference>
<keyword evidence="1 2" id="KW-0694">RNA-binding</keyword>
<keyword evidence="6" id="KW-1185">Reference proteome</keyword>
<evidence type="ECO:0000259" key="4">
    <source>
        <dbReference type="PROSITE" id="PS50102"/>
    </source>
</evidence>
<feature type="domain" description="RRM" evidence="4">
    <location>
        <begin position="117"/>
        <end position="195"/>
    </location>
</feature>
<dbReference type="PANTHER" id="PTHR47640:SF5">
    <property type="entry name" value="RRM DOMAIN-CONTAINING PROTEIN"/>
    <property type="match status" value="1"/>
</dbReference>